<dbReference type="PROSITE" id="PS51257">
    <property type="entry name" value="PROKAR_LIPOPROTEIN"/>
    <property type="match status" value="1"/>
</dbReference>
<comment type="caution">
    <text evidence="4">The sequence shown here is derived from an EMBL/GenBank/DDBJ whole genome shotgun (WGS) entry which is preliminary data.</text>
</comment>
<accession>A0AA36G814</accession>
<dbReference type="EMBL" id="CATQJA010002642">
    <property type="protein sequence ID" value="CAJ0576048.1"/>
    <property type="molecule type" value="Genomic_DNA"/>
</dbReference>
<evidence type="ECO:0000256" key="3">
    <source>
        <dbReference type="SAM" id="SignalP"/>
    </source>
</evidence>
<dbReference type="AlphaFoldDB" id="A0AA36G814"/>
<evidence type="ECO:0000256" key="1">
    <source>
        <dbReference type="SAM" id="MobiDB-lite"/>
    </source>
</evidence>
<protein>
    <submittedName>
        <fullName evidence="4">Uncharacterized protein</fullName>
    </submittedName>
</protein>
<sequence length="248" mass="26865">MLLRVLVLLLLATVAFIACADGVTSEPPTTVAAKECDGRVEARIVVGRHEFCVPWKKVIAGDLPVYWTLAACGVPMMADCGPKPICVPETKVKVYGEGPEMGLCTLFGECESKPNTYPCRKNGSREVTCTKFTRIKEIGPEDACVLGPAANEDAGISDEGERMGIIFFIILAVIALIITVLAAGLLVFCFMKKQKTKGTTQSSKSTKSSKKEDKKDAKKHDKKDDKKDNKGGKTEKSVKQNKSEYVVG</sequence>
<organism evidence="4 5">
    <name type="scientific">Mesorhabditis spiculigera</name>
    <dbReference type="NCBI Taxonomy" id="96644"/>
    <lineage>
        <taxon>Eukaryota</taxon>
        <taxon>Metazoa</taxon>
        <taxon>Ecdysozoa</taxon>
        <taxon>Nematoda</taxon>
        <taxon>Chromadorea</taxon>
        <taxon>Rhabditida</taxon>
        <taxon>Rhabditina</taxon>
        <taxon>Rhabditomorpha</taxon>
        <taxon>Rhabditoidea</taxon>
        <taxon>Rhabditidae</taxon>
        <taxon>Mesorhabditinae</taxon>
        <taxon>Mesorhabditis</taxon>
    </lineage>
</organism>
<keyword evidence="5" id="KW-1185">Reference proteome</keyword>
<gene>
    <name evidence="4" type="ORF">MSPICULIGERA_LOCUS14347</name>
</gene>
<feature type="compositionally biased region" description="Basic and acidic residues" evidence="1">
    <location>
        <begin position="209"/>
        <end position="242"/>
    </location>
</feature>
<name>A0AA36G814_9BILA</name>
<feature type="transmembrane region" description="Helical" evidence="2">
    <location>
        <begin position="165"/>
        <end position="191"/>
    </location>
</feature>
<evidence type="ECO:0000256" key="2">
    <source>
        <dbReference type="SAM" id="Phobius"/>
    </source>
</evidence>
<feature type="region of interest" description="Disordered" evidence="1">
    <location>
        <begin position="197"/>
        <end position="248"/>
    </location>
</feature>
<reference evidence="4" key="1">
    <citation type="submission" date="2023-06" db="EMBL/GenBank/DDBJ databases">
        <authorList>
            <person name="Delattre M."/>
        </authorList>
    </citation>
    <scope>NUCLEOTIDE SEQUENCE</scope>
    <source>
        <strain evidence="4">AF72</strain>
    </source>
</reference>
<dbReference type="Proteomes" id="UP001177023">
    <property type="component" value="Unassembled WGS sequence"/>
</dbReference>
<keyword evidence="2" id="KW-0812">Transmembrane</keyword>
<feature type="non-terminal residue" evidence="4">
    <location>
        <position position="248"/>
    </location>
</feature>
<feature type="chain" id="PRO_5041202808" evidence="3">
    <location>
        <begin position="23"/>
        <end position="248"/>
    </location>
</feature>
<evidence type="ECO:0000313" key="5">
    <source>
        <dbReference type="Proteomes" id="UP001177023"/>
    </source>
</evidence>
<proteinExistence type="predicted"/>
<evidence type="ECO:0000313" key="4">
    <source>
        <dbReference type="EMBL" id="CAJ0576048.1"/>
    </source>
</evidence>
<keyword evidence="2" id="KW-1133">Transmembrane helix</keyword>
<keyword evidence="3" id="KW-0732">Signal</keyword>
<keyword evidence="2" id="KW-0472">Membrane</keyword>
<feature type="compositionally biased region" description="Low complexity" evidence="1">
    <location>
        <begin position="197"/>
        <end position="206"/>
    </location>
</feature>
<feature type="signal peptide" evidence="3">
    <location>
        <begin position="1"/>
        <end position="22"/>
    </location>
</feature>